<dbReference type="Gene3D" id="1.10.10.350">
    <property type="match status" value="1"/>
</dbReference>
<dbReference type="EC" id="6.1.1.17" evidence="8"/>
<comment type="subunit">
    <text evidence="8">Monomer.</text>
</comment>
<reference evidence="11" key="1">
    <citation type="submission" date="2017-02" db="EMBL/GenBank/DDBJ databases">
        <title>Delving into the versatile metabolic prowess of the omnipresent phylum Bacteroidetes.</title>
        <authorList>
            <person name="Nobu M.K."/>
            <person name="Mei R."/>
            <person name="Narihiro T."/>
            <person name="Kuroda K."/>
            <person name="Liu W.-T."/>
        </authorList>
    </citation>
    <scope>NUCLEOTIDE SEQUENCE</scope>
    <source>
        <strain evidence="11">ADurb.Bin131</strain>
    </source>
</reference>
<keyword evidence="2 8" id="KW-0963">Cytoplasm</keyword>
<evidence type="ECO:0000313" key="11">
    <source>
        <dbReference type="EMBL" id="OQB73752.1"/>
    </source>
</evidence>
<dbReference type="NCBIfam" id="TIGR00464">
    <property type="entry name" value="gltX_bact"/>
    <property type="match status" value="1"/>
</dbReference>
<dbReference type="InterPro" id="IPR008925">
    <property type="entry name" value="aa_tRNA-synth_I_cd-bd_sf"/>
</dbReference>
<dbReference type="FunFam" id="3.40.50.620:FF:000045">
    <property type="entry name" value="Glutamate--tRNA ligase, mitochondrial"/>
    <property type="match status" value="1"/>
</dbReference>
<dbReference type="Proteomes" id="UP000485562">
    <property type="component" value="Unassembled WGS sequence"/>
</dbReference>
<evidence type="ECO:0000256" key="4">
    <source>
        <dbReference type="ARBA" id="ARBA00022741"/>
    </source>
</evidence>
<feature type="binding site" evidence="8">
    <location>
        <position position="244"/>
    </location>
    <ligand>
        <name>ATP</name>
        <dbReference type="ChEBI" id="CHEBI:30616"/>
    </ligand>
</feature>
<feature type="short sequence motif" description="'KMSKS' region" evidence="8">
    <location>
        <begin position="241"/>
        <end position="245"/>
    </location>
</feature>
<dbReference type="CDD" id="cd00808">
    <property type="entry name" value="GluRS_core"/>
    <property type="match status" value="1"/>
</dbReference>
<dbReference type="PANTHER" id="PTHR43311:SF2">
    <property type="entry name" value="GLUTAMATE--TRNA LIGASE, MITOCHONDRIAL-RELATED"/>
    <property type="match status" value="1"/>
</dbReference>
<dbReference type="InterPro" id="IPR014729">
    <property type="entry name" value="Rossmann-like_a/b/a_fold"/>
</dbReference>
<keyword evidence="7 8" id="KW-0030">Aminoacyl-tRNA synthetase</keyword>
<dbReference type="InterPro" id="IPR020751">
    <property type="entry name" value="aa-tRNA-synth_I_codon-bd_sub2"/>
</dbReference>
<dbReference type="InterPro" id="IPR045462">
    <property type="entry name" value="aa-tRNA-synth_I_cd-bd"/>
</dbReference>
<name>A0A1V6CA37_UNCT6</name>
<evidence type="ECO:0000256" key="3">
    <source>
        <dbReference type="ARBA" id="ARBA00022598"/>
    </source>
</evidence>
<feature type="short sequence motif" description="'HIGH' region" evidence="8">
    <location>
        <begin position="8"/>
        <end position="18"/>
    </location>
</feature>
<protein>
    <recommendedName>
        <fullName evidence="8">Glutamate--tRNA ligase</fullName>
        <ecNumber evidence="8">6.1.1.17</ecNumber>
    </recommendedName>
    <alternativeName>
        <fullName evidence="8">Glutamyl-tRNA synthetase</fullName>
        <shortName evidence="8">GluRS</shortName>
    </alternativeName>
</protein>
<keyword evidence="6 8" id="KW-0648">Protein biosynthesis</keyword>
<dbReference type="GO" id="GO:0005829">
    <property type="term" value="C:cytosol"/>
    <property type="evidence" value="ECO:0007669"/>
    <property type="project" value="TreeGrafter"/>
</dbReference>
<dbReference type="Pfam" id="PF00749">
    <property type="entry name" value="tRNA-synt_1c"/>
    <property type="match status" value="1"/>
</dbReference>
<keyword evidence="3 8" id="KW-0436">Ligase</keyword>
<proteinExistence type="inferred from homology"/>
<comment type="subcellular location">
    <subcellularLocation>
        <location evidence="8">Cytoplasm</location>
    </subcellularLocation>
</comment>
<dbReference type="InterPro" id="IPR001412">
    <property type="entry name" value="aa-tRNA-synth_I_CS"/>
</dbReference>
<dbReference type="InterPro" id="IPR033910">
    <property type="entry name" value="GluRS_core"/>
</dbReference>
<organism evidence="11">
    <name type="scientific">candidate division TA06 bacterium ADurb.Bin131</name>
    <dbReference type="NCBI Taxonomy" id="1852827"/>
    <lineage>
        <taxon>Bacteria</taxon>
        <taxon>Bacteria division TA06</taxon>
    </lineage>
</organism>
<comment type="similarity">
    <text evidence="1 8">Belongs to the class-I aminoacyl-tRNA synthetase family. Glutamate--tRNA ligase type 1 subfamily.</text>
</comment>
<dbReference type="Pfam" id="PF19269">
    <property type="entry name" value="Anticodon_2"/>
    <property type="match status" value="1"/>
</dbReference>
<dbReference type="PANTHER" id="PTHR43311">
    <property type="entry name" value="GLUTAMATE--TRNA LIGASE"/>
    <property type="match status" value="1"/>
</dbReference>
<gene>
    <name evidence="11" type="primary">gltX1</name>
    <name evidence="8" type="synonym">gltX</name>
    <name evidence="11" type="ORF">BWX89_00799</name>
</gene>
<dbReference type="GO" id="GO:0008270">
    <property type="term" value="F:zinc ion binding"/>
    <property type="evidence" value="ECO:0007669"/>
    <property type="project" value="InterPro"/>
</dbReference>
<comment type="function">
    <text evidence="8">Catalyzes the attachment of glutamate to tRNA(Glu) in a two-step reaction: glutamate is first activated by ATP to form Glu-AMP and then transferred to the acceptor end of tRNA(Glu).</text>
</comment>
<evidence type="ECO:0000256" key="2">
    <source>
        <dbReference type="ARBA" id="ARBA00022490"/>
    </source>
</evidence>
<dbReference type="InterPro" id="IPR020058">
    <property type="entry name" value="Glu/Gln-tRNA-synth_Ib_cat-dom"/>
</dbReference>
<dbReference type="HAMAP" id="MF_00022">
    <property type="entry name" value="Glu_tRNA_synth_type1"/>
    <property type="match status" value="1"/>
</dbReference>
<dbReference type="GO" id="GO:0006424">
    <property type="term" value="P:glutamyl-tRNA aminoacylation"/>
    <property type="evidence" value="ECO:0007669"/>
    <property type="project" value="UniProtKB-UniRule"/>
</dbReference>
<keyword evidence="4 8" id="KW-0547">Nucleotide-binding</keyword>
<dbReference type="PROSITE" id="PS00178">
    <property type="entry name" value="AA_TRNA_LIGASE_I"/>
    <property type="match status" value="1"/>
</dbReference>
<dbReference type="GO" id="GO:0000049">
    <property type="term" value="F:tRNA binding"/>
    <property type="evidence" value="ECO:0007669"/>
    <property type="project" value="InterPro"/>
</dbReference>
<evidence type="ECO:0000256" key="7">
    <source>
        <dbReference type="ARBA" id="ARBA00023146"/>
    </source>
</evidence>
<dbReference type="InterPro" id="IPR020752">
    <property type="entry name" value="Glu-tRNA-synth_I_codon-bd_sub1"/>
</dbReference>
<evidence type="ECO:0000259" key="9">
    <source>
        <dbReference type="Pfam" id="PF00749"/>
    </source>
</evidence>
<comment type="caution">
    <text evidence="8">Lacks conserved residue(s) required for the propagation of feature annotation.</text>
</comment>
<comment type="catalytic activity">
    <reaction evidence="8">
        <text>tRNA(Glu) + L-glutamate + ATP = L-glutamyl-tRNA(Glu) + AMP + diphosphate</text>
        <dbReference type="Rhea" id="RHEA:23540"/>
        <dbReference type="Rhea" id="RHEA-COMP:9663"/>
        <dbReference type="Rhea" id="RHEA-COMP:9680"/>
        <dbReference type="ChEBI" id="CHEBI:29985"/>
        <dbReference type="ChEBI" id="CHEBI:30616"/>
        <dbReference type="ChEBI" id="CHEBI:33019"/>
        <dbReference type="ChEBI" id="CHEBI:78442"/>
        <dbReference type="ChEBI" id="CHEBI:78520"/>
        <dbReference type="ChEBI" id="CHEBI:456215"/>
        <dbReference type="EC" id="6.1.1.17"/>
    </reaction>
</comment>
<evidence type="ECO:0000259" key="10">
    <source>
        <dbReference type="Pfam" id="PF19269"/>
    </source>
</evidence>
<accession>A0A1V6CA37</accession>
<keyword evidence="5 8" id="KW-0067">ATP-binding</keyword>
<sequence length="475" mass="55068">MVRVRFAPSPTGYLHIGNARTALFNYLFARKNKGVFVLRIEDTDLDRSSDEFEKGILDDLRWLGLSWDEGPDIGGPYQPYRQIERLNLYREYATRLVSEGKAYQCWCTKEEIEERTKAKGYDNYCRNLTDEQIAKFKSEGRKPVLRFKVPEKDVVVNDIIRGIVRFESGSLNDFVIMKSNGVPTFHFAVVIDDFEMKITHVIRGEDHLSNTPKHILIFESFGQIPPQFAHMSMTLGPDRTRLSKRHGATSVRQYRENGFLSDAMFNYLALLGWSSKDNQEIFPREKLIQEFSIESCNKSNAIFDPAKLLWMNSQYMKIKPSSEIAKLSIPFLEKAGYEKSSIEKNMKTIERVIDLEKEKFKTLKDVPERISPFITEDITWNSGLSQKFKSPEATRILSDILVEIKEIEPFEKTVLEDMIRKFCEEKKVKTGEVFHLLRFALTGVTKGPGLFELMEILGKEVSIKRIEKFLVNKEY</sequence>
<dbReference type="SUPFAM" id="SSF48163">
    <property type="entry name" value="An anticodon-binding domain of class I aminoacyl-tRNA synthetases"/>
    <property type="match status" value="1"/>
</dbReference>
<dbReference type="Gene3D" id="3.40.50.620">
    <property type="entry name" value="HUPs"/>
    <property type="match status" value="1"/>
</dbReference>
<dbReference type="InterPro" id="IPR049940">
    <property type="entry name" value="GluQ/Sye"/>
</dbReference>
<dbReference type="GO" id="GO:0004818">
    <property type="term" value="F:glutamate-tRNA ligase activity"/>
    <property type="evidence" value="ECO:0007669"/>
    <property type="project" value="UniProtKB-UniRule"/>
</dbReference>
<feature type="domain" description="Glutamyl/glutaminyl-tRNA synthetase class Ib catalytic" evidence="9">
    <location>
        <begin position="1"/>
        <end position="310"/>
    </location>
</feature>
<evidence type="ECO:0000256" key="8">
    <source>
        <dbReference type="HAMAP-Rule" id="MF_00022"/>
    </source>
</evidence>
<dbReference type="PRINTS" id="PR00987">
    <property type="entry name" value="TRNASYNTHGLU"/>
</dbReference>
<dbReference type="InterPro" id="IPR004527">
    <property type="entry name" value="Glu-tRNA-ligase_bac/mito"/>
</dbReference>
<dbReference type="EMBL" id="MWDQ01000066">
    <property type="protein sequence ID" value="OQB73752.1"/>
    <property type="molecule type" value="Genomic_DNA"/>
</dbReference>
<dbReference type="Gene3D" id="1.10.8.70">
    <property type="entry name" value="Glutamate-tRNA synthetase, class I, anticodon-binding domain 1"/>
    <property type="match status" value="1"/>
</dbReference>
<dbReference type="AlphaFoldDB" id="A0A1V6CA37"/>
<evidence type="ECO:0000256" key="6">
    <source>
        <dbReference type="ARBA" id="ARBA00022917"/>
    </source>
</evidence>
<evidence type="ECO:0000256" key="1">
    <source>
        <dbReference type="ARBA" id="ARBA00007894"/>
    </source>
</evidence>
<dbReference type="GO" id="GO:0005524">
    <property type="term" value="F:ATP binding"/>
    <property type="evidence" value="ECO:0007669"/>
    <property type="project" value="UniProtKB-UniRule"/>
</dbReference>
<evidence type="ECO:0000256" key="5">
    <source>
        <dbReference type="ARBA" id="ARBA00022840"/>
    </source>
</evidence>
<feature type="domain" description="Aminoacyl-tRNA synthetase class I anticodon-binding" evidence="10">
    <location>
        <begin position="324"/>
        <end position="469"/>
    </location>
</feature>
<dbReference type="InterPro" id="IPR000924">
    <property type="entry name" value="Glu/Gln-tRNA-synth"/>
</dbReference>
<comment type="caution">
    <text evidence="11">The sequence shown here is derived from an EMBL/GenBank/DDBJ whole genome shotgun (WGS) entry which is preliminary data.</text>
</comment>
<dbReference type="SUPFAM" id="SSF52374">
    <property type="entry name" value="Nucleotidylyl transferase"/>
    <property type="match status" value="1"/>
</dbReference>